<dbReference type="Gene3D" id="2.40.440.10">
    <property type="entry name" value="L,D-transpeptidase catalytic domain-like"/>
    <property type="match status" value="1"/>
</dbReference>
<dbReference type="PROSITE" id="PS52029">
    <property type="entry name" value="LD_TPASE"/>
    <property type="match status" value="1"/>
</dbReference>
<evidence type="ECO:0000256" key="8">
    <source>
        <dbReference type="ARBA" id="ARBA00022801"/>
    </source>
</evidence>
<dbReference type="InterPro" id="IPR041597">
    <property type="entry name" value="Ldt_C"/>
</dbReference>
<keyword evidence="6 13" id="KW-0732">Signal</keyword>
<dbReference type="GO" id="GO:0071555">
    <property type="term" value="P:cell wall organization"/>
    <property type="evidence" value="ECO:0007669"/>
    <property type="project" value="UniProtKB-UniRule"/>
</dbReference>
<evidence type="ECO:0000256" key="2">
    <source>
        <dbReference type="ARBA" id="ARBA00004752"/>
    </source>
</evidence>
<dbReference type="InterPro" id="IPR036779">
    <property type="entry name" value="LysM_dom_sf"/>
</dbReference>
<comment type="subcellular location">
    <subcellularLocation>
        <location evidence="1">Periplasm</location>
    </subcellularLocation>
</comment>
<evidence type="ECO:0000256" key="7">
    <source>
        <dbReference type="ARBA" id="ARBA00022764"/>
    </source>
</evidence>
<gene>
    <name evidence="16" type="ORF">BZG00_07775</name>
</gene>
<evidence type="ECO:0000313" key="16">
    <source>
        <dbReference type="EMBL" id="OOE39795.1"/>
    </source>
</evidence>
<dbReference type="Pfam" id="PF17969">
    <property type="entry name" value="Ldt_C"/>
    <property type="match status" value="1"/>
</dbReference>
<dbReference type="SUPFAM" id="SSF54106">
    <property type="entry name" value="LysM domain"/>
    <property type="match status" value="1"/>
</dbReference>
<comment type="caution">
    <text evidence="16">The sequence shown here is derived from an EMBL/GenBank/DDBJ whole genome shotgun (WGS) entry which is preliminary data.</text>
</comment>
<evidence type="ECO:0000256" key="5">
    <source>
        <dbReference type="ARBA" id="ARBA00022679"/>
    </source>
</evidence>
<dbReference type="EMBL" id="MUEK01000006">
    <property type="protein sequence ID" value="OOE39795.1"/>
    <property type="molecule type" value="Genomic_DNA"/>
</dbReference>
<feature type="active site" description="Nucleophile" evidence="12">
    <location>
        <position position="238"/>
    </location>
</feature>
<comment type="similarity">
    <text evidence="3">Belongs to the YkuD family.</text>
</comment>
<keyword evidence="4" id="KW-0328">Glycosyltransferase</keyword>
<dbReference type="GO" id="GO:0042597">
    <property type="term" value="C:periplasmic space"/>
    <property type="evidence" value="ECO:0007669"/>
    <property type="project" value="UniProtKB-SubCell"/>
</dbReference>
<evidence type="ECO:0000256" key="1">
    <source>
        <dbReference type="ARBA" id="ARBA00004418"/>
    </source>
</evidence>
<dbReference type="InterPro" id="IPR018392">
    <property type="entry name" value="LysM"/>
</dbReference>
<evidence type="ECO:0000256" key="4">
    <source>
        <dbReference type="ARBA" id="ARBA00022676"/>
    </source>
</evidence>
<dbReference type="GO" id="GO:0071972">
    <property type="term" value="F:peptidoglycan L,D-transpeptidase activity"/>
    <property type="evidence" value="ECO:0007669"/>
    <property type="project" value="TreeGrafter"/>
</dbReference>
<evidence type="ECO:0000256" key="11">
    <source>
        <dbReference type="ARBA" id="ARBA00023316"/>
    </source>
</evidence>
<name>A0AB36JZE2_9GAMM</name>
<dbReference type="CDD" id="cd00118">
    <property type="entry name" value="LysM"/>
    <property type="match status" value="1"/>
</dbReference>
<evidence type="ECO:0000259" key="14">
    <source>
        <dbReference type="PROSITE" id="PS51782"/>
    </source>
</evidence>
<feature type="domain" description="L,D-TPase catalytic" evidence="15">
    <location>
        <begin position="113"/>
        <end position="262"/>
    </location>
</feature>
<evidence type="ECO:0000256" key="9">
    <source>
        <dbReference type="ARBA" id="ARBA00022960"/>
    </source>
</evidence>
<evidence type="ECO:0000256" key="3">
    <source>
        <dbReference type="ARBA" id="ARBA00005992"/>
    </source>
</evidence>
<keyword evidence="7" id="KW-0574">Periplasm</keyword>
<dbReference type="Gene3D" id="3.10.350.10">
    <property type="entry name" value="LysM domain"/>
    <property type="match status" value="1"/>
</dbReference>
<keyword evidence="5" id="KW-0808">Transferase</keyword>
<evidence type="ECO:0000259" key="15">
    <source>
        <dbReference type="PROSITE" id="PS52029"/>
    </source>
</evidence>
<dbReference type="SUPFAM" id="SSF141523">
    <property type="entry name" value="L,D-transpeptidase catalytic domain-like"/>
    <property type="match status" value="1"/>
</dbReference>
<dbReference type="CDD" id="cd16913">
    <property type="entry name" value="YkuD_like"/>
    <property type="match status" value="1"/>
</dbReference>
<keyword evidence="8" id="KW-0378">Hydrolase</keyword>
<keyword evidence="10 12" id="KW-0573">Peptidoglycan synthesis</keyword>
<sequence>MPLGRGFISSRLPSVINKKVASLGLACAMLWALAVPTAFATPYPLPTDGSRLVGYPEAHIVKEGEHLEAIAKHYDVGFLALLALNPGMDPYLPEPGALVRLPNQLLLPSPPHSGIVINLAELRLYYFPEPAARAGGETTDAQRAVHVFPIGIGRVGRETPTMNTYISQKREHPTWTPPQSIREEYKKQRGIILPDVVPAGPNNPLGEHALRLGFGNGEYLIHGTNKSFGIGLRVSAGCIRLRPDDVAWLFEQVDVHTPVRVINQPAKLSVEPDGRVMVEAHRPLSKNEKETKARLSIEPDPQVLAMLARLELSPQRYRAALSVQEGVPIEIATLTPAQLKAWQRLERADVDVKPVRRTKE</sequence>
<evidence type="ECO:0000256" key="10">
    <source>
        <dbReference type="ARBA" id="ARBA00022984"/>
    </source>
</evidence>
<evidence type="ECO:0000256" key="13">
    <source>
        <dbReference type="SAM" id="SignalP"/>
    </source>
</evidence>
<keyword evidence="9 12" id="KW-0133">Cell shape</keyword>
<dbReference type="PANTHER" id="PTHR30582:SF24">
    <property type="entry name" value="L,D-TRANSPEPTIDASE ERFK_SRFK-RELATED"/>
    <property type="match status" value="1"/>
</dbReference>
<dbReference type="Pfam" id="PF01476">
    <property type="entry name" value="LysM"/>
    <property type="match status" value="1"/>
</dbReference>
<comment type="pathway">
    <text evidence="2 12">Cell wall biogenesis; peptidoglycan biosynthesis.</text>
</comment>
<feature type="signal peptide" evidence="13">
    <location>
        <begin position="1"/>
        <end position="40"/>
    </location>
</feature>
<feature type="chain" id="PRO_5044207631" evidence="13">
    <location>
        <begin position="41"/>
        <end position="360"/>
    </location>
</feature>
<dbReference type="InterPro" id="IPR050979">
    <property type="entry name" value="LD-transpeptidase"/>
</dbReference>
<evidence type="ECO:0000256" key="12">
    <source>
        <dbReference type="PROSITE-ProRule" id="PRU01373"/>
    </source>
</evidence>
<dbReference type="SMART" id="SM00257">
    <property type="entry name" value="LysM"/>
    <property type="match status" value="1"/>
</dbReference>
<proteinExistence type="inferred from homology"/>
<dbReference type="GO" id="GO:0008360">
    <property type="term" value="P:regulation of cell shape"/>
    <property type="evidence" value="ECO:0007669"/>
    <property type="project" value="UniProtKB-UniRule"/>
</dbReference>
<reference evidence="16 17" key="1">
    <citation type="journal article" date="2017" name="Genome Announc.">
        <title>Draft Genome Sequences of Salinivibrio proteolyticus, Salinivibrio sharmensis, Salinivibrio siamensis, Salinivibrio costicola subsp. alcaliphilus, Salinivibrio costicola subsp. vallismortis, and 29 New Isolates Belonging to the Genus Salinivibrio.</title>
        <authorList>
            <person name="Lopez-Hermoso C."/>
            <person name="de la Haba R.R."/>
            <person name="Sanchez-Porro C."/>
            <person name="Bayliss S.C."/>
            <person name="Feil E.J."/>
            <person name="Ventosa A."/>
        </authorList>
    </citation>
    <scope>NUCLEOTIDE SEQUENCE [LARGE SCALE GENOMIC DNA]</scope>
    <source>
        <strain evidence="16 17">AL184</strain>
    </source>
</reference>
<dbReference type="Proteomes" id="UP000189021">
    <property type="component" value="Unassembled WGS sequence"/>
</dbReference>
<accession>A0AB36JZE2</accession>
<feature type="active site" description="Proton donor/acceptor" evidence="12">
    <location>
        <position position="222"/>
    </location>
</feature>
<dbReference type="GO" id="GO:0016757">
    <property type="term" value="F:glycosyltransferase activity"/>
    <property type="evidence" value="ECO:0007669"/>
    <property type="project" value="UniProtKB-KW"/>
</dbReference>
<keyword evidence="11 12" id="KW-0961">Cell wall biogenesis/degradation</keyword>
<evidence type="ECO:0000313" key="17">
    <source>
        <dbReference type="Proteomes" id="UP000189021"/>
    </source>
</evidence>
<keyword evidence="17" id="KW-1185">Reference proteome</keyword>
<organism evidence="16 17">
    <name type="scientific">Salinivibrio kushneri</name>
    <dbReference type="NCBI Taxonomy" id="1908198"/>
    <lineage>
        <taxon>Bacteria</taxon>
        <taxon>Pseudomonadati</taxon>
        <taxon>Pseudomonadota</taxon>
        <taxon>Gammaproteobacteria</taxon>
        <taxon>Vibrionales</taxon>
        <taxon>Vibrionaceae</taxon>
        <taxon>Salinivibrio</taxon>
    </lineage>
</organism>
<dbReference type="GO" id="GO:0018104">
    <property type="term" value="P:peptidoglycan-protein cross-linking"/>
    <property type="evidence" value="ECO:0007669"/>
    <property type="project" value="TreeGrafter"/>
</dbReference>
<dbReference type="PROSITE" id="PS51782">
    <property type="entry name" value="LYSM"/>
    <property type="match status" value="1"/>
</dbReference>
<dbReference type="InterPro" id="IPR038063">
    <property type="entry name" value="Transpep_catalytic_dom"/>
</dbReference>
<protein>
    <submittedName>
        <fullName evidence="16">Peptidase</fullName>
    </submittedName>
</protein>
<dbReference type="InterPro" id="IPR005490">
    <property type="entry name" value="LD_TPept_cat_dom"/>
</dbReference>
<evidence type="ECO:0000256" key="6">
    <source>
        <dbReference type="ARBA" id="ARBA00022729"/>
    </source>
</evidence>
<dbReference type="Pfam" id="PF03734">
    <property type="entry name" value="YkuD"/>
    <property type="match status" value="1"/>
</dbReference>
<dbReference type="GO" id="GO:0005576">
    <property type="term" value="C:extracellular region"/>
    <property type="evidence" value="ECO:0007669"/>
    <property type="project" value="TreeGrafter"/>
</dbReference>
<dbReference type="PANTHER" id="PTHR30582">
    <property type="entry name" value="L,D-TRANSPEPTIDASE"/>
    <property type="match status" value="1"/>
</dbReference>
<dbReference type="AlphaFoldDB" id="A0AB36JZE2"/>
<feature type="domain" description="LysM" evidence="14">
    <location>
        <begin position="57"/>
        <end position="101"/>
    </location>
</feature>